<keyword evidence="6" id="KW-1185">Reference proteome</keyword>
<evidence type="ECO:0000259" key="4">
    <source>
        <dbReference type="SMART" id="SM00470"/>
    </source>
</evidence>
<accession>A0ABS6UKX7</accession>
<name>A0ABS6UKX7_9PSEU</name>
<dbReference type="InterPro" id="IPR041468">
    <property type="entry name" value="HTH_ParB/Spo0J"/>
</dbReference>
<dbReference type="InterPro" id="IPR050336">
    <property type="entry name" value="Chromosome_partition/occlusion"/>
</dbReference>
<feature type="compositionally biased region" description="Basic and acidic residues" evidence="3">
    <location>
        <begin position="397"/>
        <end position="418"/>
    </location>
</feature>
<comment type="caution">
    <text evidence="5">The sequence shown here is derived from an EMBL/GenBank/DDBJ whole genome shotgun (WGS) entry which is preliminary data.</text>
</comment>
<dbReference type="SMART" id="SM00470">
    <property type="entry name" value="ParB"/>
    <property type="match status" value="1"/>
</dbReference>
<dbReference type="RefSeq" id="WP_218596582.1">
    <property type="nucleotide sequence ID" value="NZ_JADQDE010000015.1"/>
</dbReference>
<dbReference type="PANTHER" id="PTHR33375:SF1">
    <property type="entry name" value="CHROMOSOME-PARTITIONING PROTEIN PARB-RELATED"/>
    <property type="match status" value="1"/>
</dbReference>
<dbReference type="Proteomes" id="UP000694300">
    <property type="component" value="Unassembled WGS sequence"/>
</dbReference>
<feature type="region of interest" description="Disordered" evidence="3">
    <location>
        <begin position="355"/>
        <end position="418"/>
    </location>
</feature>
<comment type="similarity">
    <text evidence="1">Belongs to the ParB family.</text>
</comment>
<dbReference type="Pfam" id="PF17762">
    <property type="entry name" value="HTH_ParB"/>
    <property type="match status" value="1"/>
</dbReference>
<evidence type="ECO:0000313" key="5">
    <source>
        <dbReference type="EMBL" id="MBW0132464.1"/>
    </source>
</evidence>
<dbReference type="Pfam" id="PF02195">
    <property type="entry name" value="ParB_N"/>
    <property type="match status" value="1"/>
</dbReference>
<evidence type="ECO:0000313" key="6">
    <source>
        <dbReference type="Proteomes" id="UP000694300"/>
    </source>
</evidence>
<reference evidence="5 6" key="1">
    <citation type="submission" date="2020-11" db="EMBL/GenBank/DDBJ databases">
        <title>Pseudonocardia abyssalis sp. nov. and Pseudonocardia oceani sp. nov., description and phylogenomic analysis of two novel actinomycetes isolated from the deep Southern Ocean.</title>
        <authorList>
            <person name="Parra J."/>
        </authorList>
    </citation>
    <scope>NUCLEOTIDE SEQUENCE [LARGE SCALE GENOMIC DNA]</scope>
    <source>
        <strain evidence="6">KRD185</strain>
    </source>
</reference>
<protein>
    <submittedName>
        <fullName evidence="5">ParB/RepB/Spo0J family partition protein</fullName>
    </submittedName>
</protein>
<dbReference type="InterPro" id="IPR003115">
    <property type="entry name" value="ParB_N"/>
</dbReference>
<feature type="region of interest" description="Disordered" evidence="3">
    <location>
        <begin position="1"/>
        <end position="41"/>
    </location>
</feature>
<dbReference type="NCBIfam" id="TIGR00180">
    <property type="entry name" value="parB_part"/>
    <property type="match status" value="1"/>
</dbReference>
<dbReference type="EMBL" id="JADQDF010000002">
    <property type="protein sequence ID" value="MBW0132464.1"/>
    <property type="molecule type" value="Genomic_DNA"/>
</dbReference>
<evidence type="ECO:0000256" key="1">
    <source>
        <dbReference type="ARBA" id="ARBA00006295"/>
    </source>
</evidence>
<organism evidence="5 6">
    <name type="scientific">Pseudonocardia oceani</name>
    <dbReference type="NCBI Taxonomy" id="2792013"/>
    <lineage>
        <taxon>Bacteria</taxon>
        <taxon>Bacillati</taxon>
        <taxon>Actinomycetota</taxon>
        <taxon>Actinomycetes</taxon>
        <taxon>Pseudonocardiales</taxon>
        <taxon>Pseudonocardiaceae</taxon>
        <taxon>Pseudonocardia</taxon>
    </lineage>
</organism>
<dbReference type="InterPro" id="IPR004437">
    <property type="entry name" value="ParB/RepB/Spo0J"/>
</dbReference>
<feature type="domain" description="ParB-like N-terminal" evidence="4">
    <location>
        <begin position="65"/>
        <end position="169"/>
    </location>
</feature>
<dbReference type="PANTHER" id="PTHR33375">
    <property type="entry name" value="CHROMOSOME-PARTITIONING PROTEIN PARB-RELATED"/>
    <property type="match status" value="1"/>
</dbReference>
<evidence type="ECO:0000256" key="2">
    <source>
        <dbReference type="ARBA" id="ARBA00022829"/>
    </source>
</evidence>
<feature type="compositionally biased region" description="Low complexity" evidence="3">
    <location>
        <begin position="1"/>
        <end position="14"/>
    </location>
</feature>
<proteinExistence type="inferred from homology"/>
<gene>
    <name evidence="5" type="ORF">I4I82_32990</name>
</gene>
<keyword evidence="2" id="KW-0159">Chromosome partition</keyword>
<feature type="region of interest" description="Disordered" evidence="3">
    <location>
        <begin position="546"/>
        <end position="571"/>
    </location>
</feature>
<evidence type="ECO:0000256" key="3">
    <source>
        <dbReference type="SAM" id="MobiDB-lite"/>
    </source>
</evidence>
<sequence length="571" mass="60168">MATKRGLQGAAAARIGRRGGASPATAPGEARTPAGGDGASAGGAPAAGILGAIAAAVEPSGADRVEVEVARLAPNPENPRGDVGDVTEIAASIAEAGVLQPLVVVTRAAYLATRPDAVLDPADAEWIVLIGHRRRAGALHAGVATVPIIVRDDLADVDNALITMLVENLQRQDLSPMEEAAAFGRLRERGWSERKIATGTGVSPGQVHKRLSLLRLPAKLVTALTAGDLTIADALRLLELPDDELSSAWAQATKENWRGVRGVVESRLATLRARERAEQLRAALTTAGIELIDDPETEFGAQYWHHKLTRDYTVPGVELPDTAQDAPAAPDDALAHVATYGPNVRLTWYTRQLREHTSPGTGEGDNFVPVGPGASGGSTPAGTTGGPGGATGEPDDEQAREREEQRRAEQRRADAARAAADARDSACARLVTGQLDPELAVEILADTLLVDHSVEPYEVVDRAAEWVGAPLAEFDRDDIEDPISAWLEAQAGAGRLPVRRAAVAVALAEIENALGWGATWTTRAWTARECRHVRRLAVHAGYDLTPDDERRLGTQEGASSGSAPHVEGTPR</sequence>